<evidence type="ECO:0000313" key="3">
    <source>
        <dbReference type="EMBL" id="AKJ98055.1"/>
    </source>
</evidence>
<organism evidence="3 4">
    <name type="scientific">Pseudomonas chlororaphis</name>
    <dbReference type="NCBI Taxonomy" id="587753"/>
    <lineage>
        <taxon>Bacteria</taxon>
        <taxon>Pseudomonadati</taxon>
        <taxon>Pseudomonadota</taxon>
        <taxon>Gammaproteobacteria</taxon>
        <taxon>Pseudomonadales</taxon>
        <taxon>Pseudomonadaceae</taxon>
        <taxon>Pseudomonas</taxon>
    </lineage>
</organism>
<keyword evidence="1" id="KW-0472">Membrane</keyword>
<dbReference type="CDD" id="cd06259">
    <property type="entry name" value="YdcF-like"/>
    <property type="match status" value="1"/>
</dbReference>
<dbReference type="PANTHER" id="PTHR30336:SF4">
    <property type="entry name" value="ENVELOPE BIOGENESIS FACTOR ELYC"/>
    <property type="match status" value="1"/>
</dbReference>
<dbReference type="InterPro" id="IPR014729">
    <property type="entry name" value="Rossmann-like_a/b/a_fold"/>
</dbReference>
<dbReference type="PANTHER" id="PTHR30336">
    <property type="entry name" value="INNER MEMBRANE PROTEIN, PROBABLE PERMEASE"/>
    <property type="match status" value="1"/>
</dbReference>
<sequence>MPFRYFIKQLLLPPGILLLLLALAWWWRNSRPRLARLCFIVGLGGFWLMSLPVVVQWSAKALEQEPPLARSEWASLAQRADAIVVLGSGRERGDLAWGADQPTGVGLERQRYAARLAKASGLPVLTTGGLHYGTPPSEAKLMADSLLDDFGVTVRWQEGRSRTTWENARMSAEILLPEGVRRVVVVTQSWHMPRAVMSFERSGFEVVPAPVGFLGADNARPLGGWMPEFKSIWQSGQLMNEAVGLVGYWLFYP</sequence>
<evidence type="ECO:0000313" key="4">
    <source>
        <dbReference type="Proteomes" id="UP000035212"/>
    </source>
</evidence>
<dbReference type="AlphaFoldDB" id="A0A0G3G9Z9"/>
<dbReference type="Gene3D" id="3.40.50.620">
    <property type="entry name" value="HUPs"/>
    <property type="match status" value="1"/>
</dbReference>
<dbReference type="Proteomes" id="UP000035212">
    <property type="component" value="Chromosome"/>
</dbReference>
<accession>A0A0G3G9Z9</accession>
<dbReference type="Pfam" id="PF02698">
    <property type="entry name" value="DUF218"/>
    <property type="match status" value="1"/>
</dbReference>
<evidence type="ECO:0000256" key="1">
    <source>
        <dbReference type="SAM" id="Phobius"/>
    </source>
</evidence>
<protein>
    <submittedName>
        <fullName evidence="3">Membrane protein</fullName>
    </submittedName>
</protein>
<keyword evidence="1" id="KW-1133">Transmembrane helix</keyword>
<dbReference type="GO" id="GO:0005886">
    <property type="term" value="C:plasma membrane"/>
    <property type="evidence" value="ECO:0007669"/>
    <property type="project" value="TreeGrafter"/>
</dbReference>
<dbReference type="EMBL" id="CP011020">
    <property type="protein sequence ID" value="AKJ98055.1"/>
    <property type="molecule type" value="Genomic_DNA"/>
</dbReference>
<dbReference type="GO" id="GO:0043164">
    <property type="term" value="P:Gram-negative-bacterium-type cell wall biogenesis"/>
    <property type="evidence" value="ECO:0007669"/>
    <property type="project" value="TreeGrafter"/>
</dbReference>
<proteinExistence type="predicted"/>
<dbReference type="InterPro" id="IPR003848">
    <property type="entry name" value="DUF218"/>
</dbReference>
<reference evidence="4" key="2">
    <citation type="submission" date="2015-03" db="EMBL/GenBank/DDBJ databases">
        <authorList>
            <person name="Deng P."/>
            <person name="Lu S."/>
        </authorList>
    </citation>
    <scope>NUCLEOTIDE SEQUENCE [LARGE SCALE GENOMIC DNA]</scope>
    <source>
        <strain evidence="4">UFB2</strain>
    </source>
</reference>
<dbReference type="InterPro" id="IPR051599">
    <property type="entry name" value="Cell_Envelope_Assoc"/>
</dbReference>
<name>A0A0G3G9Z9_9PSED</name>
<feature type="domain" description="DUF218" evidence="2">
    <location>
        <begin position="81"/>
        <end position="244"/>
    </location>
</feature>
<evidence type="ECO:0000259" key="2">
    <source>
        <dbReference type="Pfam" id="PF02698"/>
    </source>
</evidence>
<feature type="transmembrane region" description="Helical" evidence="1">
    <location>
        <begin position="6"/>
        <end position="27"/>
    </location>
</feature>
<dbReference type="GO" id="GO:0000270">
    <property type="term" value="P:peptidoglycan metabolic process"/>
    <property type="evidence" value="ECO:0007669"/>
    <property type="project" value="TreeGrafter"/>
</dbReference>
<feature type="transmembrane region" description="Helical" evidence="1">
    <location>
        <begin position="34"/>
        <end position="57"/>
    </location>
</feature>
<keyword evidence="1" id="KW-0812">Transmembrane</keyword>
<reference evidence="3 4" key="1">
    <citation type="journal article" date="2015" name="Stand. Genomic Sci.">
        <title>Complete genome of Pseudomonas chlororaphis strain UFB2, a soil bacterium with antibacterial activity against bacterial canker pathogen of tomato.</title>
        <authorList>
            <person name="Deng P."/>
            <person name="Wang X."/>
            <person name="Baird S.M."/>
            <person name="Lu S.E."/>
        </authorList>
    </citation>
    <scope>NUCLEOTIDE SEQUENCE [LARGE SCALE GENOMIC DNA]</scope>
    <source>
        <strain evidence="3 4">UFB2</strain>
    </source>
</reference>
<gene>
    <name evidence="3" type="ORF">VM99_08270</name>
</gene>
<dbReference type="PATRIC" id="fig|587753.11.peg.1693"/>